<dbReference type="Gene3D" id="3.20.170.20">
    <property type="entry name" value="Protein of unknown function DUF952"/>
    <property type="match status" value="1"/>
</dbReference>
<accession>A0A433XKA1</accession>
<dbReference type="RefSeq" id="WP_127186619.1">
    <property type="nucleotide sequence ID" value="NZ_RZNJ01000001.1"/>
</dbReference>
<organism evidence="1 2">
    <name type="scientific">Arsenicitalea aurantiaca</name>
    <dbReference type="NCBI Taxonomy" id="1783274"/>
    <lineage>
        <taxon>Bacteria</taxon>
        <taxon>Pseudomonadati</taxon>
        <taxon>Pseudomonadota</taxon>
        <taxon>Alphaproteobacteria</taxon>
        <taxon>Hyphomicrobiales</taxon>
        <taxon>Devosiaceae</taxon>
        <taxon>Arsenicitalea</taxon>
    </lineage>
</organism>
<dbReference type="PANTHER" id="PTHR34129:SF1">
    <property type="entry name" value="DUF952 DOMAIN-CONTAINING PROTEIN"/>
    <property type="match status" value="1"/>
</dbReference>
<keyword evidence="2" id="KW-1185">Reference proteome</keyword>
<dbReference type="OrthoDB" id="9799937at2"/>
<protein>
    <submittedName>
        <fullName evidence="1">DUF952 domain-containing protein</fullName>
    </submittedName>
</protein>
<comment type="caution">
    <text evidence="1">The sequence shown here is derived from an EMBL/GenBank/DDBJ whole genome shotgun (WGS) entry which is preliminary data.</text>
</comment>
<evidence type="ECO:0000313" key="2">
    <source>
        <dbReference type="Proteomes" id="UP000281547"/>
    </source>
</evidence>
<dbReference type="Pfam" id="PF06108">
    <property type="entry name" value="DUF952"/>
    <property type="match status" value="1"/>
</dbReference>
<proteinExistence type="predicted"/>
<dbReference type="AlphaFoldDB" id="A0A433XKA1"/>
<dbReference type="PANTHER" id="PTHR34129">
    <property type="entry name" value="BLR1139 PROTEIN"/>
    <property type="match status" value="1"/>
</dbReference>
<sequence>MEDPEFIYKVADRAVFEQAADGVFTGMPVDHADGFIHFSTAGQLPGTLAKHFAGKADLVLLGVRTLGLDLVWEPSRGGDLFPHLYRPLPLDAIAWVLPLAVDADGRADLPEAVR</sequence>
<dbReference type="SUPFAM" id="SSF56399">
    <property type="entry name" value="ADP-ribosylation"/>
    <property type="match status" value="1"/>
</dbReference>
<gene>
    <name evidence="1" type="ORF">EMQ25_00615</name>
</gene>
<dbReference type="InterPro" id="IPR009297">
    <property type="entry name" value="DUF952"/>
</dbReference>
<evidence type="ECO:0000313" key="1">
    <source>
        <dbReference type="EMBL" id="RUT34500.1"/>
    </source>
</evidence>
<dbReference type="EMBL" id="RZNJ01000001">
    <property type="protein sequence ID" value="RUT34500.1"/>
    <property type="molecule type" value="Genomic_DNA"/>
</dbReference>
<name>A0A433XKA1_9HYPH</name>
<dbReference type="Proteomes" id="UP000281547">
    <property type="component" value="Unassembled WGS sequence"/>
</dbReference>
<reference evidence="1 2" key="1">
    <citation type="journal article" date="2016" name="Int. J. Syst. Evol. Microbiol.">
        <title>Arsenicitalea aurantiaca gen. nov., sp. nov., a new member of the family Hyphomicrobiaceae, isolated from high-arsenic sediment.</title>
        <authorList>
            <person name="Mu Y."/>
            <person name="Zhou L."/>
            <person name="Zeng X.C."/>
            <person name="Liu L."/>
            <person name="Pan Y."/>
            <person name="Chen X."/>
            <person name="Wang J."/>
            <person name="Li S."/>
            <person name="Li W.J."/>
            <person name="Wang Y."/>
        </authorList>
    </citation>
    <scope>NUCLEOTIDE SEQUENCE [LARGE SCALE GENOMIC DNA]</scope>
    <source>
        <strain evidence="1 2">42-50</strain>
    </source>
</reference>